<name>A0A2N0VHG6_9BACT</name>
<dbReference type="PANTHER" id="PTHR43861">
    <property type="entry name" value="TRANS-ACONITATE 2-METHYLTRANSFERASE-RELATED"/>
    <property type="match status" value="1"/>
</dbReference>
<dbReference type="InterPro" id="IPR029063">
    <property type="entry name" value="SAM-dependent_MTases_sf"/>
</dbReference>
<keyword evidence="3" id="KW-1185">Reference proteome</keyword>
<organism evidence="2 3">
    <name type="scientific">Rhodohalobacter barkolensis</name>
    <dbReference type="NCBI Taxonomy" id="2053187"/>
    <lineage>
        <taxon>Bacteria</taxon>
        <taxon>Pseudomonadati</taxon>
        <taxon>Balneolota</taxon>
        <taxon>Balneolia</taxon>
        <taxon>Balneolales</taxon>
        <taxon>Balneolaceae</taxon>
        <taxon>Rhodohalobacter</taxon>
    </lineage>
</organism>
<protein>
    <recommendedName>
        <fullName evidence="1">Methyltransferase domain-containing protein</fullName>
    </recommendedName>
</protein>
<evidence type="ECO:0000313" key="2">
    <source>
        <dbReference type="EMBL" id="PKD43629.1"/>
    </source>
</evidence>
<dbReference type="PANTHER" id="PTHR43861:SF1">
    <property type="entry name" value="TRANS-ACONITATE 2-METHYLTRANSFERASE"/>
    <property type="match status" value="1"/>
</dbReference>
<dbReference type="SUPFAM" id="SSF53335">
    <property type="entry name" value="S-adenosyl-L-methionine-dependent methyltransferases"/>
    <property type="match status" value="1"/>
</dbReference>
<accession>A0A2N0VHG6</accession>
<dbReference type="CDD" id="cd02440">
    <property type="entry name" value="AdoMet_MTases"/>
    <property type="match status" value="1"/>
</dbReference>
<evidence type="ECO:0000313" key="3">
    <source>
        <dbReference type="Proteomes" id="UP000233398"/>
    </source>
</evidence>
<dbReference type="EMBL" id="PISP01000002">
    <property type="protein sequence ID" value="PKD43629.1"/>
    <property type="molecule type" value="Genomic_DNA"/>
</dbReference>
<dbReference type="Gene3D" id="3.40.50.150">
    <property type="entry name" value="Vaccinia Virus protein VP39"/>
    <property type="match status" value="1"/>
</dbReference>
<gene>
    <name evidence="2" type="ORF">CWD77_08670</name>
</gene>
<dbReference type="Pfam" id="PF13847">
    <property type="entry name" value="Methyltransf_31"/>
    <property type="match status" value="1"/>
</dbReference>
<reference evidence="2 3" key="1">
    <citation type="submission" date="2017-11" db="EMBL/GenBank/DDBJ databases">
        <title>Rhodohalobacter 15182 sp. nov., isolated from a salt lake.</title>
        <authorList>
            <person name="Han S."/>
        </authorList>
    </citation>
    <scope>NUCLEOTIDE SEQUENCE [LARGE SCALE GENOMIC DNA]</scope>
    <source>
        <strain evidence="2 3">15182</strain>
    </source>
</reference>
<feature type="domain" description="Methyltransferase" evidence="1">
    <location>
        <begin position="42"/>
        <end position="156"/>
    </location>
</feature>
<dbReference type="InterPro" id="IPR025714">
    <property type="entry name" value="Methyltranfer_dom"/>
</dbReference>
<comment type="caution">
    <text evidence="2">The sequence shown here is derived from an EMBL/GenBank/DDBJ whole genome shotgun (WGS) entry which is preliminary data.</text>
</comment>
<sequence>MSWFEDWFDSPLYEKLYSKRDEKEASRIADLIEKEIPVSDYKNILDLGCGRGRNSLALAKRGYHVTGIDLSKKAIQKAKSNAKEKNLKNVDFYIRDMRDPIPKQFDAIVNLFTTFGYFLEDEENKRILRTTAKNLRKDGILFIDYLNPEYVEKNLVPSESGVYENLAYQVTRKIEDEMVFKSIQFKGESLDKPVKYIERVKLYDLDWFKSELNRSGYEITKTYGDYEGGVFQSDSPRMIMIAKLQ</sequence>
<proteinExistence type="predicted"/>
<dbReference type="Gene3D" id="2.20.25.110">
    <property type="entry name" value="S-adenosyl-L-methionine-dependent methyltransferases"/>
    <property type="match status" value="1"/>
</dbReference>
<dbReference type="AlphaFoldDB" id="A0A2N0VHG6"/>
<evidence type="ECO:0000259" key="1">
    <source>
        <dbReference type="Pfam" id="PF13847"/>
    </source>
</evidence>
<dbReference type="Proteomes" id="UP000233398">
    <property type="component" value="Unassembled WGS sequence"/>
</dbReference>
<dbReference type="RefSeq" id="WP_101073171.1">
    <property type="nucleotide sequence ID" value="NZ_PISP01000002.1"/>
</dbReference>
<dbReference type="OrthoDB" id="9811589at2"/>